<dbReference type="Proteomes" id="UP000030013">
    <property type="component" value="Unassembled WGS sequence"/>
</dbReference>
<evidence type="ECO:0000313" key="1">
    <source>
        <dbReference type="EMBL" id="KGN41784.1"/>
    </source>
</evidence>
<sequence>MTGRVLAPVEGDPACVRELARALRSGAGRLAQVNGVLTRIKAGASWDSPAGEVFEAAVQQSPPVVDALIDRYAGAALALMTFADSLEAVQHRARAASESHQDALHEYRMLEELAVTVTADPVAAEAVRRRQGETMGRVMEAERRHARAWEDFRDADRYLARRLLALADDVLDDSWHYSAFARAEGFAEELAAVPPALRRTSVTAALGTVADVVGTASQVGLLVLYGEGSWKQVGINAGARTLGLGAHGLKGGALAGSRATSSLADARRGYVGESLTARERVVIGTRDELHRVHPRLARTLDGAVPPSRMVVPLDPLPVMPATTNLPLGRKAQVWRAQAGALARRRVDEAFLDDWRAATAGGAGARRMFVAGVTLEHAVPPARSAAAAAVTDGEPERSGLPR</sequence>
<dbReference type="RefSeq" id="WP_035935275.1">
    <property type="nucleotide sequence ID" value="NZ_AVPL01000012.1"/>
</dbReference>
<comment type="caution">
    <text evidence="1">The sequence shown here is derived from an EMBL/GenBank/DDBJ whole genome shotgun (WGS) entry which is preliminary data.</text>
</comment>
<dbReference type="eggNOG" id="ENOG50309XX">
    <property type="taxonomic scope" value="Bacteria"/>
</dbReference>
<dbReference type="EMBL" id="AVPL01000012">
    <property type="protein sequence ID" value="KGN41784.1"/>
    <property type="molecule type" value="Genomic_DNA"/>
</dbReference>
<organism evidence="1 2">
    <name type="scientific">Knoellia aerolata DSM 18566</name>
    <dbReference type="NCBI Taxonomy" id="1385519"/>
    <lineage>
        <taxon>Bacteria</taxon>
        <taxon>Bacillati</taxon>
        <taxon>Actinomycetota</taxon>
        <taxon>Actinomycetes</taxon>
        <taxon>Micrococcales</taxon>
        <taxon>Intrasporangiaceae</taxon>
        <taxon>Knoellia</taxon>
    </lineage>
</organism>
<keyword evidence="2" id="KW-1185">Reference proteome</keyword>
<accession>A0A0A0JYG8</accession>
<reference evidence="1 2" key="1">
    <citation type="submission" date="2013-08" db="EMBL/GenBank/DDBJ databases">
        <title>The genome sequence of Knoellia aerolata.</title>
        <authorList>
            <person name="Zhu W."/>
            <person name="Wang G."/>
        </authorList>
    </citation>
    <scope>NUCLEOTIDE SEQUENCE [LARGE SCALE GENOMIC DNA]</scope>
    <source>
        <strain evidence="1 2">DSM 18566</strain>
    </source>
</reference>
<protein>
    <submittedName>
        <fullName evidence="1">Uncharacterized protein</fullName>
    </submittedName>
</protein>
<dbReference type="OrthoDB" id="4862507at2"/>
<proteinExistence type="predicted"/>
<evidence type="ECO:0000313" key="2">
    <source>
        <dbReference type="Proteomes" id="UP000030013"/>
    </source>
</evidence>
<name>A0A0A0JYG8_9MICO</name>
<dbReference type="STRING" id="1385519.N801_04455"/>
<dbReference type="AlphaFoldDB" id="A0A0A0JYG8"/>
<gene>
    <name evidence="1" type="ORF">N801_04455</name>
</gene>